<keyword evidence="2" id="KW-1185">Reference proteome</keyword>
<dbReference type="InterPro" id="IPR001387">
    <property type="entry name" value="Cro/C1-type_HTH"/>
</dbReference>
<dbReference type="OrthoDB" id="8438314at2"/>
<dbReference type="CDD" id="cd00093">
    <property type="entry name" value="HTH_XRE"/>
    <property type="match status" value="1"/>
</dbReference>
<gene>
    <name evidence="1" type="ORF">B4N89_10210</name>
</gene>
<dbReference type="InterPro" id="IPR010982">
    <property type="entry name" value="Lambda_DNA-bd_dom_sf"/>
</dbReference>
<evidence type="ECO:0000313" key="1">
    <source>
        <dbReference type="EMBL" id="OPC81270.1"/>
    </source>
</evidence>
<dbReference type="Proteomes" id="UP000190037">
    <property type="component" value="Unassembled WGS sequence"/>
</dbReference>
<accession>A0A1T3NX89</accession>
<proteinExistence type="predicted"/>
<comment type="caution">
    <text evidence="1">The sequence shown here is derived from an EMBL/GenBank/DDBJ whole genome shotgun (WGS) entry which is preliminary data.</text>
</comment>
<dbReference type="STRING" id="159449.B4N89_10210"/>
<sequence>MENERLQATMAGRGIDARALANRVGVDVKTVERWVRGRVPRQRLAVCAAEVLEEDAVFLWPSLHRGRAARAVSPEVVAVYGQRAEVSPAMWRSFFEQAENNIDILVYAGNHLHESIPGFDGLLAAKAEQGCLIRIALGDPDSENVVAKGSEERFGHGIESRCRLALMHYQPLGRLDGVNVRTHGTTLYNSIYRADDELLVNAHVWGVNAFGAPVWHLRRSPGGDMVNSYRQSFDAVWERSSPVA</sequence>
<dbReference type="EMBL" id="MWQN01000001">
    <property type="protein sequence ID" value="OPC81270.1"/>
    <property type="molecule type" value="Genomic_DNA"/>
</dbReference>
<dbReference type="AlphaFoldDB" id="A0A1T3NX89"/>
<dbReference type="GO" id="GO:0003677">
    <property type="term" value="F:DNA binding"/>
    <property type="evidence" value="ECO:0007669"/>
    <property type="project" value="InterPro"/>
</dbReference>
<dbReference type="RefSeq" id="WP_078975574.1">
    <property type="nucleotide sequence ID" value="NZ_MWQN01000001.1"/>
</dbReference>
<dbReference type="Gene3D" id="1.10.260.40">
    <property type="entry name" value="lambda repressor-like DNA-binding domains"/>
    <property type="match status" value="1"/>
</dbReference>
<name>A0A1T3NX89_9ACTN</name>
<evidence type="ECO:0000313" key="2">
    <source>
        <dbReference type="Proteomes" id="UP000190037"/>
    </source>
</evidence>
<reference evidence="1 2" key="1">
    <citation type="submission" date="2017-03" db="EMBL/GenBank/DDBJ databases">
        <title>Draft genome sequence of Streptomyces scabrisporus NF3, endophyte isolated from Amphipterygium adstringens.</title>
        <authorList>
            <person name="Vazquez M."/>
            <person name="Ceapa C.D."/>
            <person name="Rodriguez Luna D."/>
            <person name="Sanchez Esquivel S."/>
        </authorList>
    </citation>
    <scope>NUCLEOTIDE SEQUENCE [LARGE SCALE GENOMIC DNA]</scope>
    <source>
        <strain evidence="1 2">NF3</strain>
    </source>
</reference>
<organism evidence="1 2">
    <name type="scientific">Embleya scabrispora</name>
    <dbReference type="NCBI Taxonomy" id="159449"/>
    <lineage>
        <taxon>Bacteria</taxon>
        <taxon>Bacillati</taxon>
        <taxon>Actinomycetota</taxon>
        <taxon>Actinomycetes</taxon>
        <taxon>Kitasatosporales</taxon>
        <taxon>Streptomycetaceae</taxon>
        <taxon>Embleya</taxon>
    </lineage>
</organism>
<protein>
    <submittedName>
        <fullName evidence="1">XRE family transcriptional regulator</fullName>
    </submittedName>
</protein>